<dbReference type="EMBL" id="GL833123">
    <property type="protein sequence ID" value="EGB10915.1"/>
    <property type="molecule type" value="Genomic_DNA"/>
</dbReference>
<dbReference type="InterPro" id="IPR006357">
    <property type="entry name" value="HAD-SF_hydro_IIA"/>
</dbReference>
<dbReference type="SUPFAM" id="SSF56784">
    <property type="entry name" value="HAD-like"/>
    <property type="match status" value="1"/>
</dbReference>
<dbReference type="NCBIfam" id="TIGR01456">
    <property type="entry name" value="CECR5"/>
    <property type="match status" value="1"/>
</dbReference>
<reference evidence="1 2" key="1">
    <citation type="journal article" date="2011" name="Proc. Natl. Acad. Sci. U.S.A.">
        <title>Niche of harmful alga Aureococcus anophagefferens revealed through ecogenomics.</title>
        <authorList>
            <person name="Gobler C.J."/>
            <person name="Berry D.L."/>
            <person name="Dyhrman S.T."/>
            <person name="Wilhelm S.W."/>
            <person name="Salamov A."/>
            <person name="Lobanov A.V."/>
            <person name="Zhang Y."/>
            <person name="Collier J.L."/>
            <person name="Wurch L.L."/>
            <person name="Kustka A.B."/>
            <person name="Dill B.D."/>
            <person name="Shah M."/>
            <person name="VerBerkmoes N.C."/>
            <person name="Kuo A."/>
            <person name="Terry A."/>
            <person name="Pangilinan J."/>
            <person name="Lindquist E.A."/>
            <person name="Lucas S."/>
            <person name="Paulsen I.T."/>
            <person name="Hattenrath-Lehmann T.K."/>
            <person name="Talmage S.C."/>
            <person name="Walker E.A."/>
            <person name="Koch F."/>
            <person name="Burson A.M."/>
            <person name="Marcoval M.A."/>
            <person name="Tang Y.Z."/>
            <person name="Lecleir G.R."/>
            <person name="Coyne K.J."/>
            <person name="Berg G.M."/>
            <person name="Bertrand E.M."/>
            <person name="Saito M.A."/>
            <person name="Gladyshev V.N."/>
            <person name="Grigoriev I.V."/>
        </authorList>
    </citation>
    <scope>NUCLEOTIDE SEQUENCE [LARGE SCALE GENOMIC DNA]</scope>
    <source>
        <strain evidence="2">CCMP 1984</strain>
    </source>
</reference>
<dbReference type="PANTHER" id="PTHR14269:SF4">
    <property type="entry name" value="CAT EYE SYNDROME CRITICAL REGION PROTEIN 5"/>
    <property type="match status" value="1"/>
</dbReference>
<gene>
    <name evidence="1" type="ORF">AURANDRAFT_12353</name>
</gene>
<dbReference type="GO" id="GO:0046474">
    <property type="term" value="P:glycerophospholipid biosynthetic process"/>
    <property type="evidence" value="ECO:0007669"/>
    <property type="project" value="TreeGrafter"/>
</dbReference>
<dbReference type="GO" id="GO:0005739">
    <property type="term" value="C:mitochondrion"/>
    <property type="evidence" value="ECO:0007669"/>
    <property type="project" value="TreeGrafter"/>
</dbReference>
<organism evidence="2">
    <name type="scientific">Aureococcus anophagefferens</name>
    <name type="common">Harmful bloom alga</name>
    <dbReference type="NCBI Taxonomy" id="44056"/>
    <lineage>
        <taxon>Eukaryota</taxon>
        <taxon>Sar</taxon>
        <taxon>Stramenopiles</taxon>
        <taxon>Ochrophyta</taxon>
        <taxon>Pelagophyceae</taxon>
        <taxon>Pelagomonadales</taxon>
        <taxon>Pelagomonadaceae</taxon>
        <taxon>Aureococcus</taxon>
    </lineage>
</organism>
<name>F0Y1L7_AURAN</name>
<dbReference type="PANTHER" id="PTHR14269">
    <property type="entry name" value="CDP-DIACYLGLYCEROL--GLYCEROL-3-PHOSPHATE 3-PHOSPHATIDYLTRANSFERASE-RELATED"/>
    <property type="match status" value="1"/>
</dbReference>
<dbReference type="OrthoDB" id="10251048at2759"/>
<dbReference type="NCBIfam" id="TIGR01460">
    <property type="entry name" value="HAD-SF-IIA"/>
    <property type="match status" value="1"/>
</dbReference>
<dbReference type="RefSeq" id="XP_009034488.1">
    <property type="nucleotide sequence ID" value="XM_009036240.1"/>
</dbReference>
<dbReference type="Proteomes" id="UP000002729">
    <property type="component" value="Unassembled WGS sequence"/>
</dbReference>
<dbReference type="InterPro" id="IPR006353">
    <property type="entry name" value="HAD-SF_hydro_IIA_CECR5"/>
</dbReference>
<dbReference type="GeneID" id="20218161"/>
<feature type="non-terminal residue" evidence="1">
    <location>
        <position position="306"/>
    </location>
</feature>
<evidence type="ECO:0000313" key="1">
    <source>
        <dbReference type="EMBL" id="EGB10915.1"/>
    </source>
</evidence>
<protein>
    <submittedName>
        <fullName evidence="1">Uncharacterized protein</fullName>
    </submittedName>
</protein>
<proteinExistence type="predicted"/>
<evidence type="ECO:0000313" key="2">
    <source>
        <dbReference type="Proteomes" id="UP000002729"/>
    </source>
</evidence>
<feature type="non-terminal residue" evidence="1">
    <location>
        <position position="1"/>
    </location>
</feature>
<dbReference type="Pfam" id="PF13242">
    <property type="entry name" value="Hydrolase_like"/>
    <property type="match status" value="1"/>
</dbReference>
<dbReference type="InterPro" id="IPR036412">
    <property type="entry name" value="HAD-like_sf"/>
</dbReference>
<dbReference type="Gene3D" id="3.40.50.1000">
    <property type="entry name" value="HAD superfamily/HAD-like"/>
    <property type="match status" value="2"/>
</dbReference>
<sequence length="306" mass="31596">TTRRAASSVSRRAASSSAVAFDVDGVLVRGGATVPAAPGALKALEAAGIPFLFMTNGGGTEEGARAAGFAKRFGVAVEPWQVCQSHTPMRALAENHGDENVLLVGKKYGNLREIAEAYGFRSAVTVEAFHAAFPLLYPDAPPVAGAPPPPDGWLERPFGAVLAMTDPLLWGRELQVVCDVLRSGGVPAGDLGAGAAPAASQNVPLYSSCADFLYAAEHPAPRFGSGAFLTALDATFAELAGSALAKVDYGKPHAVSYDYVAAVLGARAGGLDRVFMVGDNPLTDIAGAKRAGDPWSSILVESGMWR</sequence>
<dbReference type="AlphaFoldDB" id="F0Y1L7"/>
<dbReference type="InterPro" id="IPR050324">
    <property type="entry name" value="CDP-alcohol_PTase-I"/>
</dbReference>
<dbReference type="InParanoid" id="F0Y1L7"/>
<dbReference type="OMA" id="RDWASDQ"/>
<keyword evidence="2" id="KW-1185">Reference proteome</keyword>
<dbReference type="eggNOG" id="KOG1618">
    <property type="taxonomic scope" value="Eukaryota"/>
</dbReference>
<dbReference type="InterPro" id="IPR023214">
    <property type="entry name" value="HAD_sf"/>
</dbReference>
<dbReference type="Pfam" id="PF13344">
    <property type="entry name" value="Hydrolase_6"/>
    <property type="match status" value="1"/>
</dbReference>
<accession>F0Y1L7</accession>
<dbReference type="KEGG" id="aaf:AURANDRAFT_12353"/>